<feature type="compositionally biased region" description="Polar residues" evidence="11">
    <location>
        <begin position="453"/>
        <end position="484"/>
    </location>
</feature>
<evidence type="ECO:0000256" key="11">
    <source>
        <dbReference type="SAM" id="MobiDB-lite"/>
    </source>
</evidence>
<feature type="region of interest" description="Disordered" evidence="11">
    <location>
        <begin position="1071"/>
        <end position="1155"/>
    </location>
</feature>
<dbReference type="FunFam" id="3.30.160.60:FF:000295">
    <property type="entry name" value="zinc finger protein 19"/>
    <property type="match status" value="1"/>
</dbReference>
<name>A0A1A8D0Z3_NOTKA</name>
<feature type="domain" description="C2H2-type" evidence="12">
    <location>
        <begin position="792"/>
        <end position="819"/>
    </location>
</feature>
<evidence type="ECO:0000256" key="9">
    <source>
        <dbReference type="ARBA" id="ARBA00023242"/>
    </source>
</evidence>
<feature type="compositionally biased region" description="Basic and acidic residues" evidence="11">
    <location>
        <begin position="430"/>
        <end position="447"/>
    </location>
</feature>
<feature type="non-terminal residue" evidence="13">
    <location>
        <position position="1"/>
    </location>
</feature>
<keyword evidence="2" id="KW-0479">Metal-binding</keyword>
<feature type="compositionally biased region" description="Polar residues" evidence="11">
    <location>
        <begin position="299"/>
        <end position="311"/>
    </location>
</feature>
<evidence type="ECO:0000256" key="5">
    <source>
        <dbReference type="ARBA" id="ARBA00022833"/>
    </source>
</evidence>
<feature type="compositionally biased region" description="Basic and acidic residues" evidence="11">
    <location>
        <begin position="385"/>
        <end position="396"/>
    </location>
</feature>
<feature type="compositionally biased region" description="Polar residues" evidence="11">
    <location>
        <begin position="274"/>
        <end position="290"/>
    </location>
</feature>
<dbReference type="PANTHER" id="PTHR24384">
    <property type="entry name" value="FINGER PUTATIVE TRANSCRIPTION FACTOR FAMILY-RELATED"/>
    <property type="match status" value="1"/>
</dbReference>
<feature type="domain" description="C2H2-type" evidence="12">
    <location>
        <begin position="723"/>
        <end position="750"/>
    </location>
</feature>
<gene>
    <name evidence="13" type="primary">LOC101161961</name>
</gene>
<dbReference type="InterPro" id="IPR013087">
    <property type="entry name" value="Znf_C2H2_type"/>
</dbReference>
<feature type="compositionally biased region" description="Polar residues" evidence="11">
    <location>
        <begin position="504"/>
        <end position="524"/>
    </location>
</feature>
<keyword evidence="3" id="KW-0677">Repeat</keyword>
<feature type="domain" description="C2H2-type" evidence="12">
    <location>
        <begin position="934"/>
        <end position="961"/>
    </location>
</feature>
<protein>
    <recommendedName>
        <fullName evidence="12">C2H2-type domain-containing protein</fullName>
    </recommendedName>
</protein>
<evidence type="ECO:0000256" key="4">
    <source>
        <dbReference type="ARBA" id="ARBA00022771"/>
    </source>
</evidence>
<accession>A0A1A8D0Z3</accession>
<feature type="domain" description="C2H2-type" evidence="12">
    <location>
        <begin position="751"/>
        <end position="769"/>
    </location>
</feature>
<keyword evidence="7" id="KW-0238">DNA-binding</keyword>
<evidence type="ECO:0000256" key="3">
    <source>
        <dbReference type="ARBA" id="ARBA00022737"/>
    </source>
</evidence>
<evidence type="ECO:0000256" key="6">
    <source>
        <dbReference type="ARBA" id="ARBA00023015"/>
    </source>
</evidence>
<dbReference type="GO" id="GO:0000981">
    <property type="term" value="F:DNA-binding transcription factor activity, RNA polymerase II-specific"/>
    <property type="evidence" value="ECO:0007669"/>
    <property type="project" value="TreeGrafter"/>
</dbReference>
<proteinExistence type="predicted"/>
<feature type="compositionally biased region" description="Polar residues" evidence="11">
    <location>
        <begin position="1112"/>
        <end position="1128"/>
    </location>
</feature>
<dbReference type="SMART" id="SM00355">
    <property type="entry name" value="ZnF_C2H2"/>
    <property type="match status" value="12"/>
</dbReference>
<evidence type="ECO:0000256" key="8">
    <source>
        <dbReference type="ARBA" id="ARBA00023163"/>
    </source>
</evidence>
<dbReference type="Pfam" id="PF00096">
    <property type="entry name" value="zf-C2H2"/>
    <property type="match status" value="5"/>
</dbReference>
<keyword evidence="5" id="KW-0862">Zinc</keyword>
<evidence type="ECO:0000313" key="13">
    <source>
        <dbReference type="EMBL" id="SBP85757.1"/>
    </source>
</evidence>
<dbReference type="PROSITE" id="PS00028">
    <property type="entry name" value="ZINC_FINGER_C2H2_1"/>
    <property type="match status" value="10"/>
</dbReference>
<feature type="compositionally biased region" description="Polar residues" evidence="11">
    <location>
        <begin position="1073"/>
        <end position="1093"/>
    </location>
</feature>
<dbReference type="GO" id="GO:0008270">
    <property type="term" value="F:zinc ion binding"/>
    <property type="evidence" value="ECO:0007669"/>
    <property type="project" value="UniProtKB-KW"/>
</dbReference>
<dbReference type="PROSITE" id="PS50157">
    <property type="entry name" value="ZINC_FINGER_C2H2_2"/>
    <property type="match status" value="10"/>
</dbReference>
<feature type="domain" description="C2H2-type" evidence="12">
    <location>
        <begin position="608"/>
        <end position="635"/>
    </location>
</feature>
<feature type="region of interest" description="Disordered" evidence="11">
    <location>
        <begin position="265"/>
        <end position="311"/>
    </location>
</feature>
<feature type="compositionally biased region" description="Basic residues" evidence="11">
    <location>
        <begin position="30"/>
        <end position="41"/>
    </location>
</feature>
<dbReference type="GO" id="GO:0005634">
    <property type="term" value="C:nucleus"/>
    <property type="evidence" value="ECO:0007669"/>
    <property type="project" value="UniProtKB-SubCell"/>
</dbReference>
<feature type="domain" description="C2H2-type" evidence="12">
    <location>
        <begin position="580"/>
        <end position="607"/>
    </location>
</feature>
<sequence length="1194" mass="133652">ELTARFPGRCLPVKVTSQPRRFGLAGARKSSSRRKQRRKLPRLFNTQAFDMGSKMSFGRGSGGQTTVSELTSDAPLPLSFIHESSDCKQVDDQCAEDTRLGGEMKEMSERTPGSNSSGHPEPDSHVGSETSSKTNCQQTEAVSSKGRMSTRSQVSATGTWSSTTNVLIDIHRRRRRPREVQPPLTQEITDPDAAGADAVHNMEVSTTIPSPSGLINHSSENVHNIVGRHLINPAAQNEMSGPDAVFKDEPEEVVFLVTKEKSAQPKRPKVAANDTPSVSGCTVSNPTWTLRSRVERNPSTHGENSQSSNDIRLSDATTLEMSNAINSHGIIRRGRRKKLPVNKLVPEETFKLEDSKEVPADLSNDGGCGGRAETCKQLEPSAGTHESDTDGKDDQFPPHSGGEQEQPMKLTENVFPQKELPFDPCLNSAEPKEAEGSTERQSVEEPLLKFPDSLTTPTNPDSQRTEPSSTGYVTSSEETPQSAENIPVVKTEAVELNLDNYITSSQSNHSSAEVTVNSNNSNTEKMVFRRKKGGKRRRRIVLKQKEKLVDKQDLVCDAQQKIAEDIPEAIYVKKGSKTLLKCNFCGRLYKFMSQFVVHQRIHTGERPYKCSQCGKGFSKNSNLNLHLKVHEKNSTLKCHICMITCTPSELSSHMMMHNLEELKKSEQESKRPSVKVPETHQEVQRVPATEKNKTKVCQYCGKTFTFQSALARHVRVHTGEKPYKCDICGKAFAQSYFLRVHELTHWSVKRYNCTRCGKSFGHYSNAKNHPCKALQGVGDLQSDQSIKPSLTYTCHICKEVFNHVQEFNIHMKAHTGVRLLRCLHCDKLFSEMSEFDAHRVRCTKSRTTSRAFIKKEETVSLIRYKVPTVKGSPNSAPGTAFNNDLKKKSFQISPKKHAIRVKTPFQSTVIPPQHLSSLVFKLNQLDNRSDPRKYLCPNCGRQFRHMGRLRAHMLTHAPAQSYTCACCGKILGSWNKLWCHQRVHRQRSGRFMCPHCGRGFRFVGTYKKHMKEHSEFHWIKGRTRRVCDPYQCEQCTCSFKTLDLLFKHQHCHVSAQTLHKNPDVELLVDDHSVGSQSNNTPSLSSNKNLTSPSHKYLDPVSHKSPLVPKALSASSRDQNANANPNSLQEGEISQDRVREITPGKPTNPRALTAKNTSKSNEAALDAFHCAVCANVFLTISDLFHHYLEHARGQV</sequence>
<feature type="region of interest" description="Disordered" evidence="11">
    <location>
        <begin position="419"/>
        <end position="487"/>
    </location>
</feature>
<feature type="domain" description="C2H2-type" evidence="12">
    <location>
        <begin position="962"/>
        <end position="989"/>
    </location>
</feature>
<reference evidence="13" key="2">
    <citation type="submission" date="2016-06" db="EMBL/GenBank/DDBJ databases">
        <title>The genome of a short-lived fish provides insights into sex chromosome evolution and the genetic control of aging.</title>
        <authorList>
            <person name="Reichwald K."/>
            <person name="Felder M."/>
            <person name="Petzold A."/>
            <person name="Koch P."/>
            <person name="Groth M."/>
            <person name="Platzer M."/>
        </authorList>
    </citation>
    <scope>NUCLEOTIDE SEQUENCE</scope>
    <source>
        <tissue evidence="13">Brain</tissue>
    </source>
</reference>
<evidence type="ECO:0000256" key="1">
    <source>
        <dbReference type="ARBA" id="ARBA00004123"/>
    </source>
</evidence>
<dbReference type="Gene3D" id="3.30.160.60">
    <property type="entry name" value="Classic Zinc Finger"/>
    <property type="match status" value="7"/>
</dbReference>
<keyword evidence="8" id="KW-0804">Transcription</keyword>
<dbReference type="SUPFAM" id="SSF57667">
    <property type="entry name" value="beta-beta-alpha zinc fingers"/>
    <property type="match status" value="5"/>
</dbReference>
<dbReference type="FunFam" id="3.30.160.60:FF:000564">
    <property type="entry name" value="zinc finger protein 699"/>
    <property type="match status" value="1"/>
</dbReference>
<evidence type="ECO:0000259" key="12">
    <source>
        <dbReference type="PROSITE" id="PS50157"/>
    </source>
</evidence>
<feature type="region of interest" description="Disordered" evidence="11">
    <location>
        <begin position="354"/>
        <end position="406"/>
    </location>
</feature>
<comment type="subcellular location">
    <subcellularLocation>
        <location evidence="1">Nucleus</location>
    </subcellularLocation>
</comment>
<organism evidence="13">
    <name type="scientific">Nothobranchius kadleci</name>
    <name type="common">African annual killifish</name>
    <dbReference type="NCBI Taxonomy" id="1051664"/>
    <lineage>
        <taxon>Eukaryota</taxon>
        <taxon>Metazoa</taxon>
        <taxon>Chordata</taxon>
        <taxon>Craniata</taxon>
        <taxon>Vertebrata</taxon>
        <taxon>Euteleostomi</taxon>
        <taxon>Actinopterygii</taxon>
        <taxon>Neopterygii</taxon>
        <taxon>Teleostei</taxon>
        <taxon>Neoteleostei</taxon>
        <taxon>Acanthomorphata</taxon>
        <taxon>Ovalentaria</taxon>
        <taxon>Atherinomorphae</taxon>
        <taxon>Cyprinodontiformes</taxon>
        <taxon>Nothobranchiidae</taxon>
        <taxon>Nothobranchius</taxon>
    </lineage>
</organism>
<keyword evidence="6" id="KW-0805">Transcription regulation</keyword>
<feature type="region of interest" description="Disordered" evidence="11">
    <location>
        <begin position="101"/>
        <end position="158"/>
    </location>
</feature>
<evidence type="ECO:0000256" key="7">
    <source>
        <dbReference type="ARBA" id="ARBA00023125"/>
    </source>
</evidence>
<keyword evidence="4 10" id="KW-0863">Zinc-finger</keyword>
<feature type="region of interest" description="Disordered" evidence="11">
    <location>
        <begin position="504"/>
        <end position="536"/>
    </location>
</feature>
<dbReference type="InterPro" id="IPR050752">
    <property type="entry name" value="C2H2-ZF_domain"/>
</dbReference>
<keyword evidence="9" id="KW-0539">Nucleus</keyword>
<dbReference type="EMBL" id="HADZ01021816">
    <property type="protein sequence ID" value="SBP85757.1"/>
    <property type="molecule type" value="Transcribed_RNA"/>
</dbReference>
<dbReference type="InterPro" id="IPR036236">
    <property type="entry name" value="Znf_C2H2_sf"/>
</dbReference>
<feature type="region of interest" description="Disordered" evidence="11">
    <location>
        <begin position="21"/>
        <end position="43"/>
    </location>
</feature>
<dbReference type="AlphaFoldDB" id="A0A1A8D0Z3"/>
<dbReference type="PANTHER" id="PTHR24384:SF189">
    <property type="entry name" value="C2H2-TYPE DOMAIN-CONTAINING PROTEIN-RELATED"/>
    <property type="match status" value="1"/>
</dbReference>
<dbReference type="GO" id="GO:0000978">
    <property type="term" value="F:RNA polymerase II cis-regulatory region sequence-specific DNA binding"/>
    <property type="evidence" value="ECO:0007669"/>
    <property type="project" value="TreeGrafter"/>
</dbReference>
<reference evidence="13" key="1">
    <citation type="submission" date="2016-05" db="EMBL/GenBank/DDBJ databases">
        <authorList>
            <person name="Lavstsen T."/>
            <person name="Jespersen J.S."/>
        </authorList>
    </citation>
    <scope>NUCLEOTIDE SEQUENCE</scope>
    <source>
        <tissue evidence="13">Brain</tissue>
    </source>
</reference>
<feature type="domain" description="C2H2-type" evidence="12">
    <location>
        <begin position="1030"/>
        <end position="1057"/>
    </location>
</feature>
<evidence type="ECO:0000256" key="10">
    <source>
        <dbReference type="PROSITE-ProRule" id="PRU00042"/>
    </source>
</evidence>
<feature type="domain" description="C2H2-type" evidence="12">
    <location>
        <begin position="991"/>
        <end position="1014"/>
    </location>
</feature>
<dbReference type="FunFam" id="3.30.160.60:FF:000744">
    <property type="entry name" value="zinc finger E-box-binding homeobox 1"/>
    <property type="match status" value="1"/>
</dbReference>
<feature type="domain" description="C2H2-type" evidence="12">
    <location>
        <begin position="695"/>
        <end position="722"/>
    </location>
</feature>
<evidence type="ECO:0000256" key="2">
    <source>
        <dbReference type="ARBA" id="ARBA00022723"/>
    </source>
</evidence>
<feature type="region of interest" description="Disordered" evidence="11">
    <location>
        <begin position="664"/>
        <end position="684"/>
    </location>
</feature>
<feature type="compositionally biased region" description="Polar residues" evidence="11">
    <location>
        <begin position="127"/>
        <end position="158"/>
    </location>
</feature>